<dbReference type="PRINTS" id="PR00032">
    <property type="entry name" value="HTHARAC"/>
</dbReference>
<dbReference type="EMBL" id="CP155571">
    <property type="protein sequence ID" value="XFO74269.1"/>
    <property type="molecule type" value="Genomic_DNA"/>
</dbReference>
<dbReference type="Pfam" id="PF12833">
    <property type="entry name" value="HTH_18"/>
    <property type="match status" value="1"/>
</dbReference>
<dbReference type="InterPro" id="IPR018060">
    <property type="entry name" value="HTH_AraC"/>
</dbReference>
<dbReference type="InterPro" id="IPR018771">
    <property type="entry name" value="PocR_dom"/>
</dbReference>
<keyword evidence="3" id="KW-0804">Transcription</keyword>
<evidence type="ECO:0000259" key="4">
    <source>
        <dbReference type="PROSITE" id="PS01124"/>
    </source>
</evidence>
<dbReference type="SMART" id="SM00342">
    <property type="entry name" value="HTH_ARAC"/>
    <property type="match status" value="1"/>
</dbReference>
<dbReference type="PANTHER" id="PTHR43280:SF2">
    <property type="entry name" value="HTH-TYPE TRANSCRIPTIONAL REGULATOR EXSA"/>
    <property type="match status" value="1"/>
</dbReference>
<dbReference type="Gene3D" id="1.10.10.60">
    <property type="entry name" value="Homeodomain-like"/>
    <property type="match status" value="2"/>
</dbReference>
<dbReference type="Pfam" id="PF10114">
    <property type="entry name" value="PocR"/>
    <property type="match status" value="1"/>
</dbReference>
<sequence>MNMENDLFDIKYLEEILGSFSQATGLHIEAVDDKGETFCIPEKAERCEFCQYIRSQPYGTEKCRASYRQASLEAAKWEEPYFFRCHAGLVIWAVPISVPAASLKSIICGQVSMWRPDRFFYQELKSRNSSIKNFDELKEKAKLLEVVSPKRSQAAADMLFVVVNYLVKRDIRVLEQVNNRRMQQKISKYLAEQKQQRPQEQYNYSTYLKTERSFLRYIRLGDKIKAEKILQSLLACLFTKTVGDIKTIKIRICELAALVSRAAVEGGADAEQAMSILKNFYNQIDNPKRVEELFCLINTLILELLDNSLALANKKHLSLVNEAKKFIMSNHSKSIKIEDVAGRLFISPSYLSRLFQQEVRCTVNDYITRVRIEHAVELIKKHELSVEQVSKAIGFQSQSYFTKIFRKYIGVTPLVYRNSLL</sequence>
<dbReference type="RefSeq" id="WP_093794715.1">
    <property type="nucleotide sequence ID" value="NZ_CP155571.1"/>
</dbReference>
<feature type="domain" description="HTH araC/xylS-type" evidence="4">
    <location>
        <begin position="321"/>
        <end position="419"/>
    </location>
</feature>
<dbReference type="PANTHER" id="PTHR43280">
    <property type="entry name" value="ARAC-FAMILY TRANSCRIPTIONAL REGULATOR"/>
    <property type="match status" value="1"/>
</dbReference>
<organism evidence="5 6">
    <name type="scientific">Sporomusa acidovorans (strain ATCC 49682 / DSM 3132 / Mol)</name>
    <dbReference type="NCBI Taxonomy" id="1123286"/>
    <lineage>
        <taxon>Bacteria</taxon>
        <taxon>Bacillati</taxon>
        <taxon>Bacillota</taxon>
        <taxon>Negativicutes</taxon>
        <taxon>Selenomonadales</taxon>
        <taxon>Sporomusaceae</taxon>
        <taxon>Sporomusa</taxon>
    </lineage>
</organism>
<dbReference type="PROSITE" id="PS01124">
    <property type="entry name" value="HTH_ARAC_FAMILY_2"/>
    <property type="match status" value="1"/>
</dbReference>
<evidence type="ECO:0000313" key="6">
    <source>
        <dbReference type="Proteomes" id="UP000216052"/>
    </source>
</evidence>
<dbReference type="InterPro" id="IPR020449">
    <property type="entry name" value="Tscrpt_reg_AraC-type_HTH"/>
</dbReference>
<keyword evidence="1" id="KW-0805">Transcription regulation</keyword>
<keyword evidence="6" id="KW-1185">Reference proteome</keyword>
<evidence type="ECO:0000256" key="2">
    <source>
        <dbReference type="ARBA" id="ARBA00023125"/>
    </source>
</evidence>
<proteinExistence type="predicted"/>
<dbReference type="Proteomes" id="UP000216052">
    <property type="component" value="Chromosome"/>
</dbReference>
<evidence type="ECO:0000256" key="3">
    <source>
        <dbReference type="ARBA" id="ARBA00023163"/>
    </source>
</evidence>
<evidence type="ECO:0000313" key="5">
    <source>
        <dbReference type="EMBL" id="XFO74269.1"/>
    </source>
</evidence>
<evidence type="ECO:0000256" key="1">
    <source>
        <dbReference type="ARBA" id="ARBA00023015"/>
    </source>
</evidence>
<gene>
    <name evidence="5" type="primary">rhaR_4</name>
    <name evidence="5" type="ORF">SPACI_043780</name>
</gene>
<keyword evidence="2" id="KW-0238">DNA-binding</keyword>
<accession>A0ABZ3J7A2</accession>
<dbReference type="InterPro" id="IPR009057">
    <property type="entry name" value="Homeodomain-like_sf"/>
</dbReference>
<dbReference type="SUPFAM" id="SSF46689">
    <property type="entry name" value="Homeodomain-like"/>
    <property type="match status" value="2"/>
</dbReference>
<protein>
    <submittedName>
        <fullName evidence="5">HTH-type transcriptional activator RhaR</fullName>
    </submittedName>
</protein>
<name>A0ABZ3J7A2_SPOA4</name>
<reference evidence="5" key="1">
    <citation type="submission" date="2024-05" db="EMBL/GenBank/DDBJ databases">
        <title>Isolation and characterization of Sporomusa carbonis sp. nov., a carboxydotrophic hydrogenogen in the genus of Sporomusa isolated from a charcoal burning pile.</title>
        <authorList>
            <person name="Boeer T."/>
            <person name="Rosenbaum F."/>
            <person name="Eysell L."/>
            <person name="Mueller V."/>
            <person name="Daniel R."/>
            <person name="Poehlein A."/>
        </authorList>
    </citation>
    <scope>NUCLEOTIDE SEQUENCE [LARGE SCALE GENOMIC DNA]</scope>
    <source>
        <strain evidence="5">DSM 3132</strain>
    </source>
</reference>